<proteinExistence type="predicted"/>
<keyword evidence="1" id="KW-0812">Transmembrane</keyword>
<reference evidence="3" key="1">
    <citation type="submission" date="2022-07" db="EMBL/GenBank/DDBJ databases">
        <title>Genome Sequence of Leucocoprinus birnbaumii.</title>
        <authorList>
            <person name="Buettner E."/>
        </authorList>
    </citation>
    <scope>NUCLEOTIDE SEQUENCE</scope>
    <source>
        <strain evidence="3">VT141</strain>
    </source>
</reference>
<feature type="transmembrane region" description="Helical" evidence="1">
    <location>
        <begin position="120"/>
        <end position="139"/>
    </location>
</feature>
<evidence type="ECO:0000256" key="1">
    <source>
        <dbReference type="SAM" id="Phobius"/>
    </source>
</evidence>
<evidence type="ECO:0000313" key="4">
    <source>
        <dbReference type="Proteomes" id="UP001213000"/>
    </source>
</evidence>
<comment type="caution">
    <text evidence="3">The sequence shown here is derived from an EMBL/GenBank/DDBJ whole genome shotgun (WGS) entry which is preliminary data.</text>
</comment>
<evidence type="ECO:0000259" key="2">
    <source>
        <dbReference type="Pfam" id="PF20151"/>
    </source>
</evidence>
<protein>
    <recommendedName>
        <fullName evidence="2">DUF6533 domain-containing protein</fullName>
    </recommendedName>
</protein>
<feature type="domain" description="DUF6533" evidence="2">
    <location>
        <begin position="37"/>
        <end position="81"/>
    </location>
</feature>
<keyword evidence="1" id="KW-0472">Membrane</keyword>
<name>A0AAD5YLI6_9AGAR</name>
<organism evidence="3 4">
    <name type="scientific">Leucocoprinus birnbaumii</name>
    <dbReference type="NCBI Taxonomy" id="56174"/>
    <lineage>
        <taxon>Eukaryota</taxon>
        <taxon>Fungi</taxon>
        <taxon>Dikarya</taxon>
        <taxon>Basidiomycota</taxon>
        <taxon>Agaricomycotina</taxon>
        <taxon>Agaricomycetes</taxon>
        <taxon>Agaricomycetidae</taxon>
        <taxon>Agaricales</taxon>
        <taxon>Agaricineae</taxon>
        <taxon>Agaricaceae</taxon>
        <taxon>Leucocoprinus</taxon>
    </lineage>
</organism>
<feature type="transmembrane region" description="Helical" evidence="1">
    <location>
        <begin position="214"/>
        <end position="240"/>
    </location>
</feature>
<keyword evidence="1" id="KW-1133">Transmembrane helix</keyword>
<evidence type="ECO:0000313" key="3">
    <source>
        <dbReference type="EMBL" id="KAJ3561406.1"/>
    </source>
</evidence>
<keyword evidence="4" id="KW-1185">Reference proteome</keyword>
<dbReference type="AlphaFoldDB" id="A0AAD5YLI6"/>
<dbReference type="Pfam" id="PF20151">
    <property type="entry name" value="DUF6533"/>
    <property type="match status" value="1"/>
</dbReference>
<dbReference type="InterPro" id="IPR045340">
    <property type="entry name" value="DUF6533"/>
</dbReference>
<dbReference type="Proteomes" id="UP001213000">
    <property type="component" value="Unassembled WGS sequence"/>
</dbReference>
<gene>
    <name evidence="3" type="ORF">NP233_g10212</name>
</gene>
<feature type="transmembrane region" description="Helical" evidence="1">
    <location>
        <begin position="170"/>
        <end position="193"/>
    </location>
</feature>
<sequence>MIQLPELIHTTQQYTATQYVQGNHEPTLWTNPCNDICVVAVITLYTADYLHTLPAEINHIWPAPWTFVKFVFVACRYSPFVDAAVSIAIFAASRPSTATCRQLLETNLAYGLLGPTRIKAVILSLFALVVAGNCFMIVAELQERLVVQQGPMPIILPGCVETSITTSSMAYAIAAIIAGIAYETILFLAICWARLWKYQDSPGLLLKRIYRDAFVYYFFSLGIVLWFATTGPIVGLSSWVPRFLVSIVSCRIVIHIREYAFGGEPLFATTEILDIGYGSGSTDAHIDFVQGDRILD</sequence>
<dbReference type="EMBL" id="JANIEX010001009">
    <property type="protein sequence ID" value="KAJ3561406.1"/>
    <property type="molecule type" value="Genomic_DNA"/>
</dbReference>
<accession>A0AAD5YLI6</accession>